<evidence type="ECO:0000256" key="3">
    <source>
        <dbReference type="ARBA" id="ARBA00022598"/>
    </source>
</evidence>
<organism evidence="12 13">
    <name type="scientific">Sesamum angolense</name>
    <dbReference type="NCBI Taxonomy" id="2727404"/>
    <lineage>
        <taxon>Eukaryota</taxon>
        <taxon>Viridiplantae</taxon>
        <taxon>Streptophyta</taxon>
        <taxon>Embryophyta</taxon>
        <taxon>Tracheophyta</taxon>
        <taxon>Spermatophyta</taxon>
        <taxon>Magnoliopsida</taxon>
        <taxon>eudicotyledons</taxon>
        <taxon>Gunneridae</taxon>
        <taxon>Pentapetalae</taxon>
        <taxon>asterids</taxon>
        <taxon>lamiids</taxon>
        <taxon>Lamiales</taxon>
        <taxon>Pedaliaceae</taxon>
        <taxon>Sesamum</taxon>
    </lineage>
</organism>
<dbReference type="PROSITE" id="PS50862">
    <property type="entry name" value="AA_TRNA_LIGASE_II"/>
    <property type="match status" value="1"/>
</dbReference>
<name>A0AAE1XCW9_9LAMI</name>
<proteinExistence type="inferred from homology"/>
<keyword evidence="13" id="KW-1185">Reference proteome</keyword>
<dbReference type="SUPFAM" id="SSF55681">
    <property type="entry name" value="Class II aaRS and biotin synthetases"/>
    <property type="match status" value="1"/>
</dbReference>
<sequence length="584" mass="66995">MQLYMGFYDDEDVGRVVCFMFIIGIVVMVLAYISASAKSRPQAKKAAAAEDEGMDPTQYYENRLKALAAQKAAGINPYPHKFECKLTIPEYVKKYESLNSGDHLEDVEERIAGRLMNKRSSSSKLFFYDLHGSGAKVQVMADARKSDLDEEEFTRFHSSVKRGDIVGIIGFPGKSKRGELSIFPKTFIVLSHCLHMMPRQKIGPGSDNAKMTDVWVPGSARNPEAYILKDQETRYRQRYLDLMLNMEVREIFKTRSKIISYVRRFLDERDFIEVETPMMNMIAGGAAARPFVTHHNELNMRLYMRIAPELYLKELVVGGLERVYEIGKQFRNEGIDLTHNPEFTTCEFYMAFADYNDLMKLTEDMLSGEWQIWRIDMIGELEKLANLNIPKDLSSEEANKYLVDTCLKFDIKCPPPQTTARLLDKLVGHFLEETCTNPTFIINHPEIMSPLAKWHRSKPGLTERFELFINKHEFCNAYTELNDPVVQRQRFADQLKDRQSGDDEAMALDETFCTALEYGLPPTGGWGLAMKPQDEPTSKERARKDFVAVIRILKQTNRREDNISQFGEGTDALKLCSNNMDNLI</sequence>
<dbReference type="CDD" id="cd04322">
    <property type="entry name" value="LysRS_N"/>
    <property type="match status" value="1"/>
</dbReference>
<keyword evidence="4" id="KW-0547">Nucleotide-binding</keyword>
<reference evidence="12" key="2">
    <citation type="journal article" date="2024" name="Plant">
        <title>Genomic evolution and insights into agronomic trait innovations of Sesamum species.</title>
        <authorList>
            <person name="Miao H."/>
            <person name="Wang L."/>
            <person name="Qu L."/>
            <person name="Liu H."/>
            <person name="Sun Y."/>
            <person name="Le M."/>
            <person name="Wang Q."/>
            <person name="Wei S."/>
            <person name="Zheng Y."/>
            <person name="Lin W."/>
            <person name="Duan Y."/>
            <person name="Cao H."/>
            <person name="Xiong S."/>
            <person name="Wang X."/>
            <person name="Wei L."/>
            <person name="Li C."/>
            <person name="Ma Q."/>
            <person name="Ju M."/>
            <person name="Zhao R."/>
            <person name="Li G."/>
            <person name="Mu C."/>
            <person name="Tian Q."/>
            <person name="Mei H."/>
            <person name="Zhang T."/>
            <person name="Gao T."/>
            <person name="Zhang H."/>
        </authorList>
    </citation>
    <scope>NUCLEOTIDE SEQUENCE</scope>
    <source>
        <strain evidence="12">K16</strain>
    </source>
</reference>
<dbReference type="EMBL" id="JACGWL010000001">
    <property type="protein sequence ID" value="KAK4409631.1"/>
    <property type="molecule type" value="Genomic_DNA"/>
</dbReference>
<evidence type="ECO:0000256" key="2">
    <source>
        <dbReference type="ARBA" id="ARBA00013166"/>
    </source>
</evidence>
<keyword evidence="7" id="KW-0030">Aminoacyl-tRNA synthetase</keyword>
<dbReference type="GO" id="GO:0005524">
    <property type="term" value="F:ATP binding"/>
    <property type="evidence" value="ECO:0007669"/>
    <property type="project" value="UniProtKB-KW"/>
</dbReference>
<dbReference type="GO" id="GO:0004824">
    <property type="term" value="F:lysine-tRNA ligase activity"/>
    <property type="evidence" value="ECO:0007669"/>
    <property type="project" value="UniProtKB-EC"/>
</dbReference>
<keyword evidence="5" id="KW-0067">ATP-binding</keyword>
<keyword evidence="10" id="KW-1133">Transmembrane helix</keyword>
<gene>
    <name evidence="12" type="ORF">Sango_0036100</name>
</gene>
<keyword evidence="10" id="KW-0812">Transmembrane</keyword>
<reference evidence="12" key="1">
    <citation type="submission" date="2020-06" db="EMBL/GenBank/DDBJ databases">
        <authorList>
            <person name="Li T."/>
            <person name="Hu X."/>
            <person name="Zhang T."/>
            <person name="Song X."/>
            <person name="Zhang H."/>
            <person name="Dai N."/>
            <person name="Sheng W."/>
            <person name="Hou X."/>
            <person name="Wei L."/>
        </authorList>
    </citation>
    <scope>NUCLEOTIDE SEQUENCE</scope>
    <source>
        <strain evidence="12">K16</strain>
        <tissue evidence="12">Leaf</tissue>
    </source>
</reference>
<comment type="caution">
    <text evidence="12">The sequence shown here is derived from an EMBL/GenBank/DDBJ whole genome shotgun (WGS) entry which is preliminary data.</text>
</comment>
<dbReference type="EC" id="6.1.1.6" evidence="2"/>
<dbReference type="InterPro" id="IPR004365">
    <property type="entry name" value="NA-bd_OB_tRNA"/>
</dbReference>
<evidence type="ECO:0000259" key="11">
    <source>
        <dbReference type="PROSITE" id="PS50862"/>
    </source>
</evidence>
<protein>
    <recommendedName>
        <fullName evidence="2">lysine--tRNA ligase</fullName>
        <ecNumber evidence="2">6.1.1.6</ecNumber>
    </recommendedName>
    <alternativeName>
        <fullName evidence="8">Lysyl-tRNA synthetase</fullName>
    </alternativeName>
</protein>
<dbReference type="NCBIfam" id="NF001756">
    <property type="entry name" value="PRK00484.1"/>
    <property type="match status" value="1"/>
</dbReference>
<evidence type="ECO:0000256" key="5">
    <source>
        <dbReference type="ARBA" id="ARBA00022840"/>
    </source>
</evidence>
<evidence type="ECO:0000256" key="6">
    <source>
        <dbReference type="ARBA" id="ARBA00022917"/>
    </source>
</evidence>
<evidence type="ECO:0000256" key="9">
    <source>
        <dbReference type="ARBA" id="ARBA00048573"/>
    </source>
</evidence>
<dbReference type="Gene3D" id="2.40.50.140">
    <property type="entry name" value="Nucleic acid-binding proteins"/>
    <property type="match status" value="1"/>
</dbReference>
<dbReference type="SUPFAM" id="SSF50249">
    <property type="entry name" value="Nucleic acid-binding proteins"/>
    <property type="match status" value="1"/>
</dbReference>
<feature type="domain" description="Aminoacyl-transfer RNA synthetases class-II family profile" evidence="11">
    <location>
        <begin position="252"/>
        <end position="531"/>
    </location>
</feature>
<dbReference type="AlphaFoldDB" id="A0AAE1XCW9"/>
<dbReference type="InterPro" id="IPR034762">
    <property type="entry name" value="Lys-tRNA-ligase_II_bac/euk"/>
</dbReference>
<dbReference type="Proteomes" id="UP001289374">
    <property type="component" value="Unassembled WGS sequence"/>
</dbReference>
<evidence type="ECO:0000256" key="1">
    <source>
        <dbReference type="ARBA" id="ARBA00008226"/>
    </source>
</evidence>
<dbReference type="FunFam" id="2.40.50.140:FF:000050">
    <property type="entry name" value="Lysine--tRNA ligase"/>
    <property type="match status" value="1"/>
</dbReference>
<evidence type="ECO:0000256" key="8">
    <source>
        <dbReference type="ARBA" id="ARBA00030563"/>
    </source>
</evidence>
<dbReference type="InterPro" id="IPR018149">
    <property type="entry name" value="Lys-tRNA-synth_II_C"/>
</dbReference>
<accession>A0AAE1XCW9</accession>
<keyword evidence="10" id="KW-0472">Membrane</keyword>
<evidence type="ECO:0000256" key="10">
    <source>
        <dbReference type="SAM" id="Phobius"/>
    </source>
</evidence>
<keyword evidence="6" id="KW-0648">Protein biosynthesis</keyword>
<evidence type="ECO:0000313" key="13">
    <source>
        <dbReference type="Proteomes" id="UP001289374"/>
    </source>
</evidence>
<comment type="catalytic activity">
    <reaction evidence="9">
        <text>tRNA(Lys) + L-lysine + ATP = L-lysyl-tRNA(Lys) + AMP + diphosphate</text>
        <dbReference type="Rhea" id="RHEA:20792"/>
        <dbReference type="Rhea" id="RHEA-COMP:9696"/>
        <dbReference type="Rhea" id="RHEA-COMP:9697"/>
        <dbReference type="ChEBI" id="CHEBI:30616"/>
        <dbReference type="ChEBI" id="CHEBI:32551"/>
        <dbReference type="ChEBI" id="CHEBI:33019"/>
        <dbReference type="ChEBI" id="CHEBI:78442"/>
        <dbReference type="ChEBI" id="CHEBI:78529"/>
        <dbReference type="ChEBI" id="CHEBI:456215"/>
        <dbReference type="EC" id="6.1.1.6"/>
    </reaction>
</comment>
<dbReference type="PRINTS" id="PR00982">
    <property type="entry name" value="TRNASYNTHLYS"/>
</dbReference>
<dbReference type="GO" id="GO:0006430">
    <property type="term" value="P:lysyl-tRNA aminoacylation"/>
    <property type="evidence" value="ECO:0007669"/>
    <property type="project" value="InterPro"/>
</dbReference>
<dbReference type="InterPro" id="IPR044136">
    <property type="entry name" value="Lys-tRNA-ligase_II_N"/>
</dbReference>
<dbReference type="InterPro" id="IPR045864">
    <property type="entry name" value="aa-tRNA-synth_II/BPL/LPL"/>
</dbReference>
<dbReference type="PANTHER" id="PTHR42918">
    <property type="entry name" value="LYSYL-TRNA SYNTHETASE"/>
    <property type="match status" value="1"/>
</dbReference>
<dbReference type="Pfam" id="PF01336">
    <property type="entry name" value="tRNA_anti-codon"/>
    <property type="match status" value="1"/>
</dbReference>
<dbReference type="InterPro" id="IPR004364">
    <property type="entry name" value="Aa-tRNA-synt_II"/>
</dbReference>
<evidence type="ECO:0000256" key="4">
    <source>
        <dbReference type="ARBA" id="ARBA00022741"/>
    </source>
</evidence>
<dbReference type="InterPro" id="IPR012340">
    <property type="entry name" value="NA-bd_OB-fold"/>
</dbReference>
<keyword evidence="3 12" id="KW-0436">Ligase</keyword>
<comment type="similarity">
    <text evidence="1">Belongs to the class-II aminoacyl-tRNA synthetase family.</text>
</comment>
<feature type="transmembrane region" description="Helical" evidence="10">
    <location>
        <begin position="13"/>
        <end position="35"/>
    </location>
</feature>
<dbReference type="GO" id="GO:0005829">
    <property type="term" value="C:cytosol"/>
    <property type="evidence" value="ECO:0007669"/>
    <property type="project" value="TreeGrafter"/>
</dbReference>
<dbReference type="PIRSF" id="PIRSF039101">
    <property type="entry name" value="LysRS2"/>
    <property type="match status" value="1"/>
</dbReference>
<dbReference type="GO" id="GO:0000049">
    <property type="term" value="F:tRNA binding"/>
    <property type="evidence" value="ECO:0007669"/>
    <property type="project" value="TreeGrafter"/>
</dbReference>
<evidence type="ECO:0000313" key="12">
    <source>
        <dbReference type="EMBL" id="KAK4409631.1"/>
    </source>
</evidence>
<dbReference type="Gene3D" id="3.30.930.10">
    <property type="entry name" value="Bira Bifunctional Protein, Domain 2"/>
    <property type="match status" value="1"/>
</dbReference>
<dbReference type="CDD" id="cd00775">
    <property type="entry name" value="LysRS_core"/>
    <property type="match status" value="1"/>
</dbReference>
<dbReference type="InterPro" id="IPR006195">
    <property type="entry name" value="aa-tRNA-synth_II"/>
</dbReference>
<dbReference type="Pfam" id="PF00152">
    <property type="entry name" value="tRNA-synt_2"/>
    <property type="match status" value="1"/>
</dbReference>
<dbReference type="PANTHER" id="PTHR42918:SF9">
    <property type="entry name" value="LYSINE--TRNA LIGASE"/>
    <property type="match status" value="1"/>
</dbReference>
<evidence type="ECO:0000256" key="7">
    <source>
        <dbReference type="ARBA" id="ARBA00023146"/>
    </source>
</evidence>